<comment type="caution">
    <text evidence="1">The sequence shown here is derived from an EMBL/GenBank/DDBJ whole genome shotgun (WGS) entry which is preliminary data.</text>
</comment>
<name>A0A7C2NX49_9PLAN</name>
<reference evidence="1" key="1">
    <citation type="journal article" date="2020" name="mSystems">
        <title>Genome- and Community-Level Interaction Insights into Carbon Utilization and Element Cycling Functions of Hydrothermarchaeota in Hydrothermal Sediment.</title>
        <authorList>
            <person name="Zhou Z."/>
            <person name="Liu Y."/>
            <person name="Xu W."/>
            <person name="Pan J."/>
            <person name="Luo Z.H."/>
            <person name="Li M."/>
        </authorList>
    </citation>
    <scope>NUCLEOTIDE SEQUENCE [LARGE SCALE GENOMIC DNA]</scope>
    <source>
        <strain evidence="1">SpSt-339</strain>
    </source>
</reference>
<evidence type="ECO:0000313" key="1">
    <source>
        <dbReference type="EMBL" id="HEN15411.1"/>
    </source>
</evidence>
<evidence type="ECO:0008006" key="2">
    <source>
        <dbReference type="Google" id="ProtNLM"/>
    </source>
</evidence>
<dbReference type="AlphaFoldDB" id="A0A7C2NX49"/>
<gene>
    <name evidence="1" type="ORF">ENQ76_08090</name>
</gene>
<protein>
    <recommendedName>
        <fullName evidence="2">Neutral/alkaline non-lysosomal ceramidase N-terminal domain-containing protein</fullName>
    </recommendedName>
</protein>
<sequence>MNVVSTPQSRCRAGVSRGDITPPAGIYHRMWGAALHDRATGIHRPLEATVLWMEPLEAAQGRPQVVVALDHCILDTGEQTRIRQATAEATDLTVDRVLVSLSHTHGSGWMSRTRADLPGGELIGPYLDSLAQTIPRLAREAQQSAAPATFVYGIGRCALAAQRDYLDVERGQFVCGFNPTGPADDTLLVARVTNAAGTLLATVVNYACHPTTLAWENTLISPDWVGAMRETIEHSTGCPCLFLQGASGDLGPREGFVGDPAVADRNGRQVGYAVLSTLAGLPPAGTEYRYVGPVLSGATIGVWQHQPLAPATLERQAAWHWEQLTVELPYRHDLPTVEQTTAERDHWLAEETRARTAGDHDRLRQCRAEAERRTRQLARLSSLSAGRTHALTVQLGVLGDALWISLPGEYYQIFQQQLRQRFAPRPVIVATLTNAWQPGYFPAASSYGYGIYQEVISAMAPGCLETLIESLARRIQELPSAPVVTSR</sequence>
<proteinExistence type="predicted"/>
<organism evidence="1">
    <name type="scientific">Schlesneria paludicola</name>
    <dbReference type="NCBI Taxonomy" id="360056"/>
    <lineage>
        <taxon>Bacteria</taxon>
        <taxon>Pseudomonadati</taxon>
        <taxon>Planctomycetota</taxon>
        <taxon>Planctomycetia</taxon>
        <taxon>Planctomycetales</taxon>
        <taxon>Planctomycetaceae</taxon>
        <taxon>Schlesneria</taxon>
    </lineage>
</organism>
<accession>A0A7C2NX49</accession>
<dbReference type="EMBL" id="DSOK01000235">
    <property type="protein sequence ID" value="HEN15411.1"/>
    <property type="molecule type" value="Genomic_DNA"/>
</dbReference>